<dbReference type="EMBL" id="JBELQC010000001">
    <property type="protein sequence ID" value="MFL9839711.1"/>
    <property type="molecule type" value="Genomic_DNA"/>
</dbReference>
<evidence type="ECO:0000256" key="2">
    <source>
        <dbReference type="ARBA" id="ARBA00011245"/>
    </source>
</evidence>
<gene>
    <name evidence="11" type="ORF">ABS767_01940</name>
</gene>
<comment type="subunit">
    <text evidence="2">Monomer.</text>
</comment>
<dbReference type="InterPro" id="IPR045443">
    <property type="entry name" value="DUF6504"/>
</dbReference>
<evidence type="ECO:0000313" key="12">
    <source>
        <dbReference type="Proteomes" id="UP001629244"/>
    </source>
</evidence>
<dbReference type="Proteomes" id="UP001629244">
    <property type="component" value="Unassembled WGS sequence"/>
</dbReference>
<protein>
    <recommendedName>
        <fullName evidence="3">DNA-directed DNA polymerase</fullName>
        <ecNumber evidence="3">2.7.7.7</ecNumber>
    </recommendedName>
</protein>
<feature type="region of interest" description="Disordered" evidence="7">
    <location>
        <begin position="78"/>
        <end position="177"/>
    </location>
</feature>
<comment type="catalytic activity">
    <reaction evidence="6">
        <text>DNA(n) + a 2'-deoxyribonucleoside 5'-triphosphate = DNA(n+1) + diphosphate</text>
        <dbReference type="Rhea" id="RHEA:22508"/>
        <dbReference type="Rhea" id="RHEA-COMP:17339"/>
        <dbReference type="Rhea" id="RHEA-COMP:17340"/>
        <dbReference type="ChEBI" id="CHEBI:33019"/>
        <dbReference type="ChEBI" id="CHEBI:61560"/>
        <dbReference type="ChEBI" id="CHEBI:173112"/>
        <dbReference type="EC" id="2.7.7.7"/>
    </reaction>
</comment>
<keyword evidence="12" id="KW-1185">Reference proteome</keyword>
<dbReference type="InterPro" id="IPR017961">
    <property type="entry name" value="DNA_pol_Y-fam_little_finger"/>
</dbReference>
<evidence type="ECO:0000259" key="8">
    <source>
        <dbReference type="Pfam" id="PF00817"/>
    </source>
</evidence>
<sequence length="685" mass="74641">MKRVAALYLPDWPIERLAQAERTRAQTAPPPDPGAVADAMALRAGAVAEQEVACSVPRGGGWRPGARWAREERERQIAALPAHQRPSIRELGRRDEAAGNPFRPMQSDEVRSQIPAGKPPAPKFLPEIARGGGPSRSDGGGAAPQVRNARSPVTAAMRRPLHPALRARSPSTSQLGEELVPRVTSIRTGNRVLVAAACPAARALGIAPGMAVTQARAQVPGLDVRPADPEGDRAALHALALLAARRWAPSVAVADDATLLIDLTGVAHLHGGEARMARRIVRLLARRGHRAQIAIADTPGAAWALAHFFFTRRPSESGDGVLVCPPAQHADALAPLPIAALRVDAAAIELLHRLGVTRIGQLAAMPRAPLARRFGAALVTRLEQALGTLPEPLDPVVPHEPVAVQRHFVEPVATAEGIAHWLGALVPELCAALEAEGWGARAVELVADRVDGVPQRIRIGLARASRDPLHLLRLIARRIETIEPGYGIDAITLHVRRAEPLSAQPFDERLDEEAKPDLAPLADTIATRIGPRRLWRLRPVESDVPERSVARDGVLGPPERGGERRKRDDVRQLDRAAPPDPWRPDWPRPARLLARPERLDHVLAELPDQPPRRFTWRGRTVHVVRADGPERIAGEWWRRSAETNAIRDYFRVEDAGGHRYWLFRRGDGERGATGDLSWYLHGLFG</sequence>
<keyword evidence="4" id="KW-0227">DNA damage</keyword>
<evidence type="ECO:0000313" key="11">
    <source>
        <dbReference type="EMBL" id="MFL9839711.1"/>
    </source>
</evidence>
<dbReference type="EC" id="2.7.7.7" evidence="3"/>
<dbReference type="Gene3D" id="3.30.70.270">
    <property type="match status" value="1"/>
</dbReference>
<feature type="domain" description="DUF6504" evidence="10">
    <location>
        <begin position="604"/>
        <end position="681"/>
    </location>
</feature>
<dbReference type="InterPro" id="IPR050356">
    <property type="entry name" value="SulA_CellDiv_inhibitor"/>
</dbReference>
<feature type="domain" description="UmuC" evidence="8">
    <location>
        <begin position="191"/>
        <end position="304"/>
    </location>
</feature>
<evidence type="ECO:0000256" key="6">
    <source>
        <dbReference type="ARBA" id="ARBA00049244"/>
    </source>
</evidence>
<dbReference type="RefSeq" id="WP_408076677.1">
    <property type="nucleotide sequence ID" value="NZ_JBELQC010000001.1"/>
</dbReference>
<dbReference type="SUPFAM" id="SSF56672">
    <property type="entry name" value="DNA/RNA polymerases"/>
    <property type="match status" value="1"/>
</dbReference>
<feature type="compositionally biased region" description="Basic and acidic residues" evidence="7">
    <location>
        <begin position="560"/>
        <end position="574"/>
    </location>
</feature>
<name>A0ABW8YHH7_9SPHN</name>
<dbReference type="Gene3D" id="3.40.1170.60">
    <property type="match status" value="1"/>
</dbReference>
<reference evidence="11 12" key="1">
    <citation type="submission" date="2024-06" db="EMBL/GenBank/DDBJ databases">
        <authorList>
            <person name="Kaempfer P."/>
            <person name="Viver T."/>
        </authorList>
    </citation>
    <scope>NUCLEOTIDE SEQUENCE [LARGE SCALE GENOMIC DNA]</scope>
    <source>
        <strain evidence="11 12">ST-64</strain>
    </source>
</reference>
<feature type="compositionally biased region" description="Basic and acidic residues" evidence="7">
    <location>
        <begin position="87"/>
        <end position="97"/>
    </location>
</feature>
<feature type="region of interest" description="Disordered" evidence="7">
    <location>
        <begin position="546"/>
        <end position="588"/>
    </location>
</feature>
<feature type="compositionally biased region" description="Gly residues" evidence="7">
    <location>
        <begin position="130"/>
        <end position="142"/>
    </location>
</feature>
<dbReference type="InterPro" id="IPR001126">
    <property type="entry name" value="UmuC"/>
</dbReference>
<dbReference type="Pfam" id="PF00817">
    <property type="entry name" value="IMS"/>
    <property type="match status" value="1"/>
</dbReference>
<evidence type="ECO:0000256" key="5">
    <source>
        <dbReference type="ARBA" id="ARBA00025589"/>
    </source>
</evidence>
<evidence type="ECO:0000259" key="9">
    <source>
        <dbReference type="Pfam" id="PF11799"/>
    </source>
</evidence>
<dbReference type="Pfam" id="PF20114">
    <property type="entry name" value="DUF6504"/>
    <property type="match status" value="1"/>
</dbReference>
<dbReference type="PANTHER" id="PTHR35369:SF2">
    <property type="entry name" value="BLR3025 PROTEIN"/>
    <property type="match status" value="1"/>
</dbReference>
<dbReference type="Pfam" id="PF11799">
    <property type="entry name" value="IMS_C"/>
    <property type="match status" value="1"/>
</dbReference>
<evidence type="ECO:0000256" key="7">
    <source>
        <dbReference type="SAM" id="MobiDB-lite"/>
    </source>
</evidence>
<organism evidence="11 12">
    <name type="scientific">Sphingomonas plantiphila</name>
    <dbReference type="NCBI Taxonomy" id="3163295"/>
    <lineage>
        <taxon>Bacteria</taxon>
        <taxon>Pseudomonadati</taxon>
        <taxon>Pseudomonadota</taxon>
        <taxon>Alphaproteobacteria</taxon>
        <taxon>Sphingomonadales</taxon>
        <taxon>Sphingomonadaceae</taxon>
        <taxon>Sphingomonas</taxon>
    </lineage>
</organism>
<dbReference type="PANTHER" id="PTHR35369">
    <property type="entry name" value="BLR3025 PROTEIN-RELATED"/>
    <property type="match status" value="1"/>
</dbReference>
<proteinExistence type="inferred from homology"/>
<feature type="domain" description="DNA polymerase Y-family little finger" evidence="9">
    <location>
        <begin position="403"/>
        <end position="497"/>
    </location>
</feature>
<evidence type="ECO:0000256" key="4">
    <source>
        <dbReference type="ARBA" id="ARBA00022763"/>
    </source>
</evidence>
<evidence type="ECO:0000256" key="3">
    <source>
        <dbReference type="ARBA" id="ARBA00012417"/>
    </source>
</evidence>
<comment type="caution">
    <text evidence="11">The sequence shown here is derived from an EMBL/GenBank/DDBJ whole genome shotgun (WGS) entry which is preliminary data.</text>
</comment>
<evidence type="ECO:0000259" key="10">
    <source>
        <dbReference type="Pfam" id="PF20114"/>
    </source>
</evidence>
<dbReference type="InterPro" id="IPR043128">
    <property type="entry name" value="Rev_trsase/Diguanyl_cyclase"/>
</dbReference>
<dbReference type="InterPro" id="IPR043502">
    <property type="entry name" value="DNA/RNA_pol_sf"/>
</dbReference>
<dbReference type="CDD" id="cd03468">
    <property type="entry name" value="PolY_like"/>
    <property type="match status" value="1"/>
</dbReference>
<comment type="similarity">
    <text evidence="1">Belongs to the DNA polymerase type-Y family.</text>
</comment>
<accession>A0ABW8YHH7</accession>
<evidence type="ECO:0000256" key="1">
    <source>
        <dbReference type="ARBA" id="ARBA00010945"/>
    </source>
</evidence>
<comment type="function">
    <text evidence="5">Poorly processive, error-prone DNA polymerase involved in untargeted mutagenesis. Copies undamaged DNA at stalled replication forks, which arise in vivo from mismatched or misaligned primer ends. These misaligned primers can be extended by PolIV. Exhibits no 3'-5' exonuclease (proofreading) activity. May be involved in translesional synthesis, in conjunction with the beta clamp from PolIII.</text>
</comment>